<sequence>MKNLIRVVITISILNFPVAGQKVLQQENWKYVAGKENIKVYNRPVSNSKIKALKAEMILDASALEVVELIMDVAAAKRWVCHTKSCELIRKVSENELYYYTEVSLPWPLDNRDFVAHIKVSEDPVTKIVTVDAPAVPGWVAKKKGIVRVDHSIGLWKIQPISAKKAKVEYVLQVDPGGAIPAHVVNMFASQGPIETFINMKKELNLRSLKRAENGNISPVNNAPTRH</sequence>
<dbReference type="InterPro" id="IPR028347">
    <property type="entry name" value="START_dom_prot"/>
</dbReference>
<dbReference type="Proteomes" id="UP001179181">
    <property type="component" value="Unassembled WGS sequence"/>
</dbReference>
<evidence type="ECO:0000313" key="2">
    <source>
        <dbReference type="EMBL" id="NIJ54771.1"/>
    </source>
</evidence>
<dbReference type="Pfam" id="PF01852">
    <property type="entry name" value="START"/>
    <property type="match status" value="1"/>
</dbReference>
<reference evidence="2 3" key="1">
    <citation type="submission" date="2020-03" db="EMBL/GenBank/DDBJ databases">
        <title>Genomic Encyclopedia of Type Strains, Phase IV (KMG-IV): sequencing the most valuable type-strain genomes for metagenomic binning, comparative biology and taxonomic classification.</title>
        <authorList>
            <person name="Goeker M."/>
        </authorList>
    </citation>
    <scope>NUCLEOTIDE SEQUENCE [LARGE SCALE GENOMIC DNA]</scope>
    <source>
        <strain evidence="2 3">DSM 102865</strain>
    </source>
</reference>
<protein>
    <recommendedName>
        <fullName evidence="1">START domain-containing protein</fullName>
    </recommendedName>
</protein>
<dbReference type="InterPro" id="IPR023393">
    <property type="entry name" value="START-like_dom_sf"/>
</dbReference>
<gene>
    <name evidence="2" type="ORF">FHS68_003958</name>
</gene>
<name>A0ABX0UV13_9BACT</name>
<evidence type="ECO:0000313" key="3">
    <source>
        <dbReference type="Proteomes" id="UP001179181"/>
    </source>
</evidence>
<dbReference type="PIRSF" id="PIRSF039033">
    <property type="entry name" value="START_dom"/>
    <property type="match status" value="1"/>
</dbReference>
<proteinExistence type="predicted"/>
<dbReference type="PROSITE" id="PS50848">
    <property type="entry name" value="START"/>
    <property type="match status" value="1"/>
</dbReference>
<dbReference type="RefSeq" id="WP_310588606.1">
    <property type="nucleotide sequence ID" value="NZ_JAASQJ010000004.1"/>
</dbReference>
<dbReference type="InterPro" id="IPR051213">
    <property type="entry name" value="START_lipid_transfer"/>
</dbReference>
<dbReference type="PANTHER" id="PTHR19308">
    <property type="entry name" value="PHOSPHATIDYLCHOLINE TRANSFER PROTEIN"/>
    <property type="match status" value="1"/>
</dbReference>
<organism evidence="2 3">
    <name type="scientific">Dyadobacter arcticus</name>
    <dbReference type="NCBI Taxonomy" id="1078754"/>
    <lineage>
        <taxon>Bacteria</taxon>
        <taxon>Pseudomonadati</taxon>
        <taxon>Bacteroidota</taxon>
        <taxon>Cytophagia</taxon>
        <taxon>Cytophagales</taxon>
        <taxon>Spirosomataceae</taxon>
        <taxon>Dyadobacter</taxon>
    </lineage>
</organism>
<accession>A0ABX0UV13</accession>
<keyword evidence="3" id="KW-1185">Reference proteome</keyword>
<dbReference type="PANTHER" id="PTHR19308:SF14">
    <property type="entry name" value="START DOMAIN-CONTAINING PROTEIN"/>
    <property type="match status" value="1"/>
</dbReference>
<dbReference type="SUPFAM" id="SSF55961">
    <property type="entry name" value="Bet v1-like"/>
    <property type="match status" value="1"/>
</dbReference>
<dbReference type="InterPro" id="IPR002913">
    <property type="entry name" value="START_lipid-bd_dom"/>
</dbReference>
<evidence type="ECO:0000259" key="1">
    <source>
        <dbReference type="PROSITE" id="PS50848"/>
    </source>
</evidence>
<dbReference type="EMBL" id="JAASQJ010000004">
    <property type="protein sequence ID" value="NIJ54771.1"/>
    <property type="molecule type" value="Genomic_DNA"/>
</dbReference>
<feature type="domain" description="START" evidence="1">
    <location>
        <begin position="25"/>
        <end position="209"/>
    </location>
</feature>
<dbReference type="Gene3D" id="3.30.530.20">
    <property type="match status" value="1"/>
</dbReference>
<comment type="caution">
    <text evidence="2">The sequence shown here is derived from an EMBL/GenBank/DDBJ whole genome shotgun (WGS) entry which is preliminary data.</text>
</comment>
<dbReference type="SMART" id="SM00234">
    <property type="entry name" value="START"/>
    <property type="match status" value="1"/>
</dbReference>